<evidence type="ECO:0000256" key="7">
    <source>
        <dbReference type="ARBA" id="ARBA00023204"/>
    </source>
</evidence>
<evidence type="ECO:0000256" key="11">
    <source>
        <dbReference type="SAM" id="MobiDB-lite"/>
    </source>
</evidence>
<dbReference type="GO" id="GO:0003690">
    <property type="term" value="F:double-stranded DNA binding"/>
    <property type="evidence" value="ECO:0007669"/>
    <property type="project" value="TreeGrafter"/>
</dbReference>
<feature type="binding site" evidence="10">
    <location>
        <position position="540"/>
    </location>
    <ligand>
        <name>substrate</name>
    </ligand>
</feature>
<evidence type="ECO:0000256" key="9">
    <source>
        <dbReference type="PIRSR" id="PIRSR610347-1"/>
    </source>
</evidence>
<gene>
    <name evidence="12" type="ORF">EI555_020767</name>
</gene>
<evidence type="ECO:0000256" key="10">
    <source>
        <dbReference type="PIRSR" id="PIRSR610347-2"/>
    </source>
</evidence>
<feature type="active site" description="Proton donor/acceptor" evidence="9">
    <location>
        <position position="538"/>
    </location>
</feature>
<name>A0A4U1FMG7_MONMO</name>
<evidence type="ECO:0000256" key="5">
    <source>
        <dbReference type="ARBA" id="ARBA00022801"/>
    </source>
</evidence>
<dbReference type="Proteomes" id="UP000308365">
    <property type="component" value="Unassembled WGS sequence"/>
</dbReference>
<dbReference type="CDD" id="cd09193">
    <property type="entry name" value="PLDc_mTdp1_1"/>
    <property type="match status" value="1"/>
</dbReference>
<evidence type="ECO:0000256" key="3">
    <source>
        <dbReference type="ARBA" id="ARBA00022722"/>
    </source>
</evidence>
<feature type="region of interest" description="Disordered" evidence="11">
    <location>
        <begin position="1"/>
        <end position="150"/>
    </location>
</feature>
<evidence type="ECO:0000256" key="4">
    <source>
        <dbReference type="ARBA" id="ARBA00022763"/>
    </source>
</evidence>
<evidence type="ECO:0000256" key="6">
    <source>
        <dbReference type="ARBA" id="ARBA00022839"/>
    </source>
</evidence>
<dbReference type="SUPFAM" id="SSF56024">
    <property type="entry name" value="Phospholipase D/nuclease"/>
    <property type="match status" value="2"/>
</dbReference>
<evidence type="ECO:0000256" key="8">
    <source>
        <dbReference type="ARBA" id="ARBA00023242"/>
    </source>
</evidence>
<reference evidence="13" key="1">
    <citation type="journal article" date="2019" name="IScience">
        <title>Narwhal Genome Reveals Long-Term Low Genetic Diversity despite Current Large Abundance Size.</title>
        <authorList>
            <person name="Westbury M.V."/>
            <person name="Petersen B."/>
            <person name="Garde E."/>
            <person name="Heide-Jorgensen M.P."/>
            <person name="Lorenzen E.D."/>
        </authorList>
    </citation>
    <scope>NUCLEOTIDE SEQUENCE [LARGE SCALE GENOMIC DNA]</scope>
</reference>
<dbReference type="GO" id="GO:0006281">
    <property type="term" value="P:DNA repair"/>
    <property type="evidence" value="ECO:0007669"/>
    <property type="project" value="UniProtKB-KW"/>
</dbReference>
<sequence>MSQEGNYGRWTISSSDESEEEKPRPDEPPTSFLPHAEQGAASEPKYTCSEARKAAHRRKIAPVKFSNTDSVSEASPPKRQKGGSQEDLGWCLSSSEDELPPETQQKQAKDTGVKEEKGLPSPRDGAVPGAGHHSPSAGHGLETSGEGQDIWDMLGKGNPFQFYLARVSGIKPKYNSGALHIRDILSPLFGTLVSSAQSFFELNNQTLLLIDCFSELPVTSFLPPIQFNYCFDVDWLVKQYPPEFRKKPILLVHGDKREAKAHLHAQAKPYENIALCQAKLDIAFGTHHTKMMLLLYEEGLRVVIHTSNLIHADWHQKTQGGTTVISCASDLKVIYIFFHSRMWLSPLYPRIVHGTHRSGESTTHFKADLISYLMAYNTSPLKEWIDTIQEHDLSETNVYLIGSTPGRFQGNQKDNWGHFRLRKILKEHALSIPKAESWPIVGQFSSVGSLGADESKWLCSEFKESLVTLGKESRALGSAVPLHLIYPSVENVRTSLEGYPAGGSLPYSIQTAEKQNWLHSYFHKWSADTSGRSSAMPHIKTYMRPSPDFSQLAWFLVTSALRCLAWRGAQHRFVNEESSEGQDGGCTSESTA</sequence>
<dbReference type="GO" id="GO:0017005">
    <property type="term" value="F:3'-tyrosyl-DNA phosphodiesterase activity"/>
    <property type="evidence" value="ECO:0007669"/>
    <property type="project" value="TreeGrafter"/>
</dbReference>
<dbReference type="EMBL" id="RWIC01000054">
    <property type="protein sequence ID" value="TKC51331.1"/>
    <property type="molecule type" value="Genomic_DNA"/>
</dbReference>
<feature type="active site" description="Nucleophile" evidence="9">
    <location>
        <position position="288"/>
    </location>
</feature>
<dbReference type="PANTHER" id="PTHR12415:SF0">
    <property type="entry name" value="TYROSYL-DNA PHOSPHODIESTERASE 1"/>
    <property type="match status" value="1"/>
</dbReference>
<evidence type="ECO:0000256" key="1">
    <source>
        <dbReference type="ARBA" id="ARBA00004123"/>
    </source>
</evidence>
<dbReference type="PANTHER" id="PTHR12415">
    <property type="entry name" value="TYROSYL-DNA PHOSPHODIESTERASE 1"/>
    <property type="match status" value="1"/>
</dbReference>
<keyword evidence="8" id="KW-0539">Nucleus</keyword>
<dbReference type="Gene3D" id="3.30.870.10">
    <property type="entry name" value="Endonuclease Chain A"/>
    <property type="match status" value="2"/>
</dbReference>
<keyword evidence="3" id="KW-0540">Nuclease</keyword>
<feature type="compositionally biased region" description="Polar residues" evidence="11">
    <location>
        <begin position="1"/>
        <end position="15"/>
    </location>
</feature>
<evidence type="ECO:0000313" key="12">
    <source>
        <dbReference type="EMBL" id="TKC51331.1"/>
    </source>
</evidence>
<dbReference type="Pfam" id="PF06087">
    <property type="entry name" value="Tyr-DNA_phospho"/>
    <property type="match status" value="1"/>
</dbReference>
<keyword evidence="5" id="KW-0378">Hydrolase</keyword>
<evidence type="ECO:0008006" key="14">
    <source>
        <dbReference type="Google" id="ProtNLM"/>
    </source>
</evidence>
<dbReference type="InterPro" id="IPR010347">
    <property type="entry name" value="Tdp1"/>
</dbReference>
<feature type="compositionally biased region" description="Low complexity" evidence="11">
    <location>
        <begin position="129"/>
        <end position="140"/>
    </location>
</feature>
<evidence type="ECO:0000313" key="13">
    <source>
        <dbReference type="Proteomes" id="UP000308365"/>
    </source>
</evidence>
<keyword evidence="6" id="KW-0269">Exonuclease</keyword>
<dbReference type="GO" id="GO:0003697">
    <property type="term" value="F:single-stranded DNA binding"/>
    <property type="evidence" value="ECO:0007669"/>
    <property type="project" value="TreeGrafter"/>
</dbReference>
<dbReference type="GO" id="GO:0005634">
    <property type="term" value="C:nucleus"/>
    <property type="evidence" value="ECO:0007669"/>
    <property type="project" value="UniProtKB-SubCell"/>
</dbReference>
<dbReference type="GO" id="GO:0004527">
    <property type="term" value="F:exonuclease activity"/>
    <property type="evidence" value="ECO:0007669"/>
    <property type="project" value="UniProtKB-KW"/>
</dbReference>
<comment type="caution">
    <text evidence="12">The sequence shown here is derived from an EMBL/GenBank/DDBJ whole genome shotgun (WGS) entry which is preliminary data.</text>
</comment>
<comment type="similarity">
    <text evidence="2">Belongs to the tyrosyl-DNA phosphodiesterase family.</text>
</comment>
<evidence type="ECO:0000256" key="2">
    <source>
        <dbReference type="ARBA" id="ARBA00010205"/>
    </source>
</evidence>
<accession>A0A4U1FMG7</accession>
<protein>
    <recommendedName>
        <fullName evidence="14">Tyrosyl-DNA phosphodiesterase 1</fullName>
    </recommendedName>
</protein>
<keyword evidence="7" id="KW-0234">DNA repair</keyword>
<organism evidence="12 13">
    <name type="scientific">Monodon monoceros</name>
    <name type="common">Narwhal</name>
    <name type="synonym">Ceratodon monodon</name>
    <dbReference type="NCBI Taxonomy" id="40151"/>
    <lineage>
        <taxon>Eukaryota</taxon>
        <taxon>Metazoa</taxon>
        <taxon>Chordata</taxon>
        <taxon>Craniata</taxon>
        <taxon>Vertebrata</taxon>
        <taxon>Euteleostomi</taxon>
        <taxon>Mammalia</taxon>
        <taxon>Eutheria</taxon>
        <taxon>Laurasiatheria</taxon>
        <taxon>Artiodactyla</taxon>
        <taxon>Whippomorpha</taxon>
        <taxon>Cetacea</taxon>
        <taxon>Odontoceti</taxon>
        <taxon>Monodontidae</taxon>
        <taxon>Monodon</taxon>
    </lineage>
</organism>
<feature type="compositionally biased region" description="Basic and acidic residues" evidence="11">
    <location>
        <begin position="107"/>
        <end position="118"/>
    </location>
</feature>
<comment type="subcellular location">
    <subcellularLocation>
        <location evidence="1">Nucleus</location>
    </subcellularLocation>
</comment>
<keyword evidence="4" id="KW-0227">DNA damage</keyword>
<proteinExistence type="inferred from homology"/>
<feature type="binding site" evidence="10">
    <location>
        <position position="290"/>
    </location>
    <ligand>
        <name>substrate</name>
    </ligand>
</feature>
<dbReference type="AlphaFoldDB" id="A0A4U1FMG7"/>